<name>A0ACC8X9F2_9FIRM</name>
<evidence type="ECO:0000313" key="1">
    <source>
        <dbReference type="EMBL" id="ONI38571.1"/>
    </source>
</evidence>
<dbReference type="Proteomes" id="UP000188637">
    <property type="component" value="Unassembled WGS sequence"/>
</dbReference>
<reference evidence="1" key="1">
    <citation type="submission" date="2016-08" db="EMBL/GenBank/DDBJ databases">
        <authorList>
            <person name="Ngugi D.K."/>
            <person name="Miyake S."/>
            <person name="Stingl U."/>
        </authorList>
    </citation>
    <scope>NUCLEOTIDE SEQUENCE</scope>
    <source>
        <strain evidence="1">SCG-D08WGA-EpuloA1</strain>
    </source>
</reference>
<sequence>MTISASTTNIYKTNYSANQVAQQPTTKENEDVKPEGKQPPPPPPPEGKGGKNGPSTMSEQELNNAQGMLTSKSSVNLQSLTSETSTVEELTSEVEEDNETSELEMLQSMVENTEETKEETTISNAVNQYVKTNATSSYSFNVIQ</sequence>
<dbReference type="EMBL" id="LJHD01000286">
    <property type="protein sequence ID" value="ONI38571.1"/>
    <property type="molecule type" value="Genomic_DNA"/>
</dbReference>
<evidence type="ECO:0000313" key="2">
    <source>
        <dbReference type="Proteomes" id="UP000188637"/>
    </source>
</evidence>
<organism evidence="1 2">
    <name type="scientific">Candidatus Epulonipiscium fishelsonii</name>
    <dbReference type="NCBI Taxonomy" id="77094"/>
    <lineage>
        <taxon>Bacteria</taxon>
        <taxon>Bacillati</taxon>
        <taxon>Bacillota</taxon>
        <taxon>Clostridia</taxon>
        <taxon>Lachnospirales</taxon>
        <taxon>Lachnospiraceae</taxon>
        <taxon>Candidatus Epulonipiscium</taxon>
    </lineage>
</organism>
<keyword evidence="2" id="KW-1185">Reference proteome</keyword>
<comment type="caution">
    <text evidence="1">The sequence shown here is derived from an EMBL/GenBank/DDBJ whole genome shotgun (WGS) entry which is preliminary data.</text>
</comment>
<protein>
    <submittedName>
        <fullName evidence="1">Uncharacterized protein</fullName>
    </submittedName>
</protein>
<gene>
    <name evidence="1" type="ORF">AN640_02370</name>
</gene>
<proteinExistence type="predicted"/>
<accession>A0ACC8X9F2</accession>